<gene>
    <name evidence="2" type="ORF">AVDCRST_MAG59-39</name>
</gene>
<organism evidence="2">
    <name type="scientific">uncultured Thermomicrobiales bacterium</name>
    <dbReference type="NCBI Taxonomy" id="1645740"/>
    <lineage>
        <taxon>Bacteria</taxon>
        <taxon>Pseudomonadati</taxon>
        <taxon>Thermomicrobiota</taxon>
        <taxon>Thermomicrobia</taxon>
        <taxon>Thermomicrobiales</taxon>
        <taxon>environmental samples</taxon>
    </lineage>
</organism>
<feature type="compositionally biased region" description="Low complexity" evidence="1">
    <location>
        <begin position="1"/>
        <end position="16"/>
    </location>
</feature>
<dbReference type="EMBL" id="CADCWF010000001">
    <property type="protein sequence ID" value="CAA9533062.1"/>
    <property type="molecule type" value="Genomic_DNA"/>
</dbReference>
<evidence type="ECO:0000256" key="1">
    <source>
        <dbReference type="SAM" id="MobiDB-lite"/>
    </source>
</evidence>
<proteinExistence type="predicted"/>
<protein>
    <submittedName>
        <fullName evidence="2">Uncharacterized protein</fullName>
    </submittedName>
</protein>
<feature type="compositionally biased region" description="Basic residues" evidence="1">
    <location>
        <begin position="100"/>
        <end position="109"/>
    </location>
</feature>
<reference evidence="2" key="1">
    <citation type="submission" date="2020-02" db="EMBL/GenBank/DDBJ databases">
        <authorList>
            <person name="Meier V. D."/>
        </authorList>
    </citation>
    <scope>NUCLEOTIDE SEQUENCE</scope>
    <source>
        <strain evidence="2">AVDCRST_MAG59</strain>
    </source>
</reference>
<sequence length="188" mass="19273">VHCRPGAATRAGARLRGVGGGQGAALGRVRRRAASQPPPRADRRADSRRRSSPGDRVGLLVGPGAAGSGAVSVRRGGGAPDRVHRLDGMGRGASPARAVRLLRRRGRRGRPADDCPEPGAAGAGPDRMGCRVARRLAPVGAFGGVAGHDGGCRPMRRVAPGTPDGLAPYGHRLRIVPAAGRDRARRGV</sequence>
<feature type="region of interest" description="Disordered" evidence="1">
    <location>
        <begin position="1"/>
        <end position="126"/>
    </location>
</feature>
<feature type="non-terminal residue" evidence="2">
    <location>
        <position position="1"/>
    </location>
</feature>
<feature type="compositionally biased region" description="Low complexity" evidence="1">
    <location>
        <begin position="54"/>
        <end position="74"/>
    </location>
</feature>
<feature type="compositionally biased region" description="Basic and acidic residues" evidence="1">
    <location>
        <begin position="40"/>
        <end position="53"/>
    </location>
</feature>
<accession>A0A6J4TVJ8</accession>
<evidence type="ECO:0000313" key="2">
    <source>
        <dbReference type="EMBL" id="CAA9533062.1"/>
    </source>
</evidence>
<dbReference type="AlphaFoldDB" id="A0A6J4TVJ8"/>
<feature type="non-terminal residue" evidence="2">
    <location>
        <position position="188"/>
    </location>
</feature>
<name>A0A6J4TVJ8_9BACT</name>